<feature type="domain" description="HAMP" evidence="18">
    <location>
        <begin position="186"/>
        <end position="239"/>
    </location>
</feature>
<protein>
    <recommendedName>
        <fullName evidence="4">histidine kinase</fullName>
        <ecNumber evidence="4">2.7.13.3</ecNumber>
    </recommendedName>
</protein>
<dbReference type="GO" id="GO:0005886">
    <property type="term" value="C:plasma membrane"/>
    <property type="evidence" value="ECO:0007669"/>
    <property type="project" value="UniProtKB-SubCell"/>
</dbReference>
<dbReference type="NCBIfam" id="TIGR01386">
    <property type="entry name" value="cztS_silS_copS"/>
    <property type="match status" value="1"/>
</dbReference>
<keyword evidence="9 16" id="KW-0812">Transmembrane</keyword>
<name>A0A5D3WLK3_9BACT</name>
<dbReference type="Gene3D" id="1.10.287.130">
    <property type="match status" value="1"/>
</dbReference>
<evidence type="ECO:0000313" key="19">
    <source>
        <dbReference type="EMBL" id="TYO98109.1"/>
    </source>
</evidence>
<dbReference type="Pfam" id="PF00512">
    <property type="entry name" value="HisKA"/>
    <property type="match status" value="1"/>
</dbReference>
<dbReference type="PROSITE" id="PS50885">
    <property type="entry name" value="HAMP"/>
    <property type="match status" value="1"/>
</dbReference>
<dbReference type="InterPro" id="IPR006290">
    <property type="entry name" value="CztS_silS_copS"/>
</dbReference>
<dbReference type="SUPFAM" id="SSF47384">
    <property type="entry name" value="Homodimeric domain of signal transducing histidine kinase"/>
    <property type="match status" value="1"/>
</dbReference>
<dbReference type="InterPro" id="IPR036097">
    <property type="entry name" value="HisK_dim/P_sf"/>
</dbReference>
<evidence type="ECO:0000256" key="3">
    <source>
        <dbReference type="ARBA" id="ARBA00004533"/>
    </source>
</evidence>
<keyword evidence="5" id="KW-1003">Cell membrane</keyword>
<evidence type="ECO:0000256" key="12">
    <source>
        <dbReference type="ARBA" id="ARBA00022840"/>
    </source>
</evidence>
<keyword evidence="8" id="KW-0808">Transferase</keyword>
<dbReference type="SMART" id="SM00388">
    <property type="entry name" value="HisKA"/>
    <property type="match status" value="1"/>
</dbReference>
<dbReference type="InterPro" id="IPR004358">
    <property type="entry name" value="Sig_transdc_His_kin-like_C"/>
</dbReference>
<dbReference type="InterPro" id="IPR003660">
    <property type="entry name" value="HAMP_dom"/>
</dbReference>
<dbReference type="InterPro" id="IPR050428">
    <property type="entry name" value="TCS_sensor_his_kinase"/>
</dbReference>
<keyword evidence="20" id="KW-1185">Reference proteome</keyword>
<evidence type="ECO:0000256" key="11">
    <source>
        <dbReference type="ARBA" id="ARBA00022777"/>
    </source>
</evidence>
<dbReference type="CDD" id="cd16922">
    <property type="entry name" value="HATPase_EvgS-ArcB-TorS-like"/>
    <property type="match status" value="1"/>
</dbReference>
<keyword evidence="14" id="KW-0902">Two-component regulatory system</keyword>
<dbReference type="EMBL" id="VNIB01000008">
    <property type="protein sequence ID" value="TYO98109.1"/>
    <property type="molecule type" value="Genomic_DNA"/>
</dbReference>
<dbReference type="PANTHER" id="PTHR45436:SF15">
    <property type="entry name" value="SENSOR HISTIDINE KINASE CUSS"/>
    <property type="match status" value="1"/>
</dbReference>
<comment type="subcellular location">
    <subcellularLocation>
        <location evidence="3">Cell inner membrane</location>
    </subcellularLocation>
    <subcellularLocation>
        <location evidence="2">Membrane</location>
        <topology evidence="2">Multi-pass membrane protein</topology>
    </subcellularLocation>
</comment>
<evidence type="ECO:0000256" key="10">
    <source>
        <dbReference type="ARBA" id="ARBA00022741"/>
    </source>
</evidence>
<gene>
    <name evidence="19" type="ORF">EDC39_10846</name>
</gene>
<evidence type="ECO:0000256" key="8">
    <source>
        <dbReference type="ARBA" id="ARBA00022679"/>
    </source>
</evidence>
<evidence type="ECO:0000256" key="14">
    <source>
        <dbReference type="ARBA" id="ARBA00023012"/>
    </source>
</evidence>
<dbReference type="InterPro" id="IPR005467">
    <property type="entry name" value="His_kinase_dom"/>
</dbReference>
<evidence type="ECO:0000256" key="1">
    <source>
        <dbReference type="ARBA" id="ARBA00000085"/>
    </source>
</evidence>
<comment type="catalytic activity">
    <reaction evidence="1">
        <text>ATP + protein L-histidine = ADP + protein N-phospho-L-histidine.</text>
        <dbReference type="EC" id="2.7.13.3"/>
    </reaction>
</comment>
<keyword evidence="6" id="KW-0997">Cell inner membrane</keyword>
<dbReference type="Gene3D" id="6.10.340.10">
    <property type="match status" value="1"/>
</dbReference>
<evidence type="ECO:0000256" key="7">
    <source>
        <dbReference type="ARBA" id="ARBA00022553"/>
    </source>
</evidence>
<dbReference type="InterPro" id="IPR003594">
    <property type="entry name" value="HATPase_dom"/>
</dbReference>
<dbReference type="SMART" id="SM00304">
    <property type="entry name" value="HAMP"/>
    <property type="match status" value="1"/>
</dbReference>
<dbReference type="PRINTS" id="PR00344">
    <property type="entry name" value="BCTRLSENSOR"/>
</dbReference>
<dbReference type="EC" id="2.7.13.3" evidence="4"/>
<dbReference type="PROSITE" id="PS50109">
    <property type="entry name" value="HIS_KIN"/>
    <property type="match status" value="1"/>
</dbReference>
<dbReference type="Proteomes" id="UP000324159">
    <property type="component" value="Unassembled WGS sequence"/>
</dbReference>
<dbReference type="CDD" id="cd06225">
    <property type="entry name" value="HAMP"/>
    <property type="match status" value="1"/>
</dbReference>
<keyword evidence="15 16" id="KW-0472">Membrane</keyword>
<organism evidence="19 20">
    <name type="scientific">Geothermobacter ehrlichii</name>
    <dbReference type="NCBI Taxonomy" id="213224"/>
    <lineage>
        <taxon>Bacteria</taxon>
        <taxon>Pseudomonadati</taxon>
        <taxon>Thermodesulfobacteriota</taxon>
        <taxon>Desulfuromonadia</taxon>
        <taxon>Desulfuromonadales</taxon>
        <taxon>Geothermobacteraceae</taxon>
        <taxon>Geothermobacter</taxon>
    </lineage>
</organism>
<proteinExistence type="predicted"/>
<dbReference type="SUPFAM" id="SSF55874">
    <property type="entry name" value="ATPase domain of HSP90 chaperone/DNA topoisomerase II/histidine kinase"/>
    <property type="match status" value="1"/>
</dbReference>
<keyword evidence="10" id="KW-0547">Nucleotide-binding</keyword>
<keyword evidence="7" id="KW-0597">Phosphoprotein</keyword>
<reference evidence="19 20" key="1">
    <citation type="submission" date="2019-07" db="EMBL/GenBank/DDBJ databases">
        <title>Genomic Encyclopedia of Type Strains, Phase IV (KMG-IV): sequencing the most valuable type-strain genomes for metagenomic binning, comparative biology and taxonomic classification.</title>
        <authorList>
            <person name="Goeker M."/>
        </authorList>
    </citation>
    <scope>NUCLEOTIDE SEQUENCE [LARGE SCALE GENOMIC DNA]</scope>
    <source>
        <strain evidence="19 20">SS015</strain>
    </source>
</reference>
<dbReference type="Pfam" id="PF00672">
    <property type="entry name" value="HAMP"/>
    <property type="match status" value="1"/>
</dbReference>
<dbReference type="GO" id="GO:0000155">
    <property type="term" value="F:phosphorelay sensor kinase activity"/>
    <property type="evidence" value="ECO:0007669"/>
    <property type="project" value="InterPro"/>
</dbReference>
<accession>A0A5D3WLK3</accession>
<dbReference type="SMART" id="SM00387">
    <property type="entry name" value="HATPase_c"/>
    <property type="match status" value="1"/>
</dbReference>
<keyword evidence="12" id="KW-0067">ATP-binding</keyword>
<dbReference type="AlphaFoldDB" id="A0A5D3WLK3"/>
<evidence type="ECO:0000256" key="6">
    <source>
        <dbReference type="ARBA" id="ARBA00022519"/>
    </source>
</evidence>
<dbReference type="RefSeq" id="WP_187426735.1">
    <property type="nucleotide sequence ID" value="NZ_VNIB01000008.1"/>
</dbReference>
<comment type="caution">
    <text evidence="19">The sequence shown here is derived from an EMBL/GenBank/DDBJ whole genome shotgun (WGS) entry which is preliminary data.</text>
</comment>
<keyword evidence="11 19" id="KW-0418">Kinase</keyword>
<feature type="domain" description="Histidine kinase" evidence="17">
    <location>
        <begin position="247"/>
        <end position="465"/>
    </location>
</feature>
<evidence type="ECO:0000256" key="4">
    <source>
        <dbReference type="ARBA" id="ARBA00012438"/>
    </source>
</evidence>
<evidence type="ECO:0000256" key="13">
    <source>
        <dbReference type="ARBA" id="ARBA00022989"/>
    </source>
</evidence>
<evidence type="ECO:0000256" key="9">
    <source>
        <dbReference type="ARBA" id="ARBA00022692"/>
    </source>
</evidence>
<evidence type="ECO:0000256" key="16">
    <source>
        <dbReference type="SAM" id="Phobius"/>
    </source>
</evidence>
<evidence type="ECO:0000256" key="2">
    <source>
        <dbReference type="ARBA" id="ARBA00004141"/>
    </source>
</evidence>
<dbReference type="GO" id="GO:0005524">
    <property type="term" value="F:ATP binding"/>
    <property type="evidence" value="ECO:0007669"/>
    <property type="project" value="UniProtKB-KW"/>
</dbReference>
<evidence type="ECO:0000313" key="20">
    <source>
        <dbReference type="Proteomes" id="UP000324159"/>
    </source>
</evidence>
<dbReference type="Pfam" id="PF02518">
    <property type="entry name" value="HATPase_c"/>
    <property type="match status" value="1"/>
</dbReference>
<dbReference type="SUPFAM" id="SSF158472">
    <property type="entry name" value="HAMP domain-like"/>
    <property type="match status" value="1"/>
</dbReference>
<dbReference type="FunFam" id="1.10.287.130:FF:000001">
    <property type="entry name" value="Two-component sensor histidine kinase"/>
    <property type="match status" value="1"/>
</dbReference>
<dbReference type="Gene3D" id="3.30.565.10">
    <property type="entry name" value="Histidine kinase-like ATPase, C-terminal domain"/>
    <property type="match status" value="1"/>
</dbReference>
<feature type="transmembrane region" description="Helical" evidence="16">
    <location>
        <begin position="164"/>
        <end position="185"/>
    </location>
</feature>
<feature type="transmembrane region" description="Helical" evidence="16">
    <location>
        <begin position="12"/>
        <end position="32"/>
    </location>
</feature>
<evidence type="ECO:0000256" key="15">
    <source>
        <dbReference type="ARBA" id="ARBA00023136"/>
    </source>
</evidence>
<dbReference type="InterPro" id="IPR036890">
    <property type="entry name" value="HATPase_C_sf"/>
</dbReference>
<evidence type="ECO:0000259" key="17">
    <source>
        <dbReference type="PROSITE" id="PS50109"/>
    </source>
</evidence>
<evidence type="ECO:0000259" key="18">
    <source>
        <dbReference type="PROSITE" id="PS50885"/>
    </source>
</evidence>
<dbReference type="CDD" id="cd00082">
    <property type="entry name" value="HisKA"/>
    <property type="match status" value="1"/>
</dbReference>
<keyword evidence="13 16" id="KW-1133">Transmembrane helix</keyword>
<dbReference type="InterPro" id="IPR003661">
    <property type="entry name" value="HisK_dim/P_dom"/>
</dbReference>
<sequence>MFRSLRFRLTFWFALSLAVIQAASGFVWHWYLQTELKHQMQERLRFIAQDVTVFWNERPQGGPCRELNRHLRNRNWNDYVVIRSRSGDVLCFSDNLRGSMLPLTATGRQALRHERENFEILQAQPFAGHVLINLPFRAGDGRSFLVQIATDPEPIRRPLKQLRIMLLTMSPLALLAVALGGWFLAGRTLAPVVRVTRSMRRISAENLRERLPVPAGGDELARLAKTFNDMLARLEESFSRIRQFSGDASHELRTPLTILKGETEVALRWAKSVEEFRNALTSNLEEIQRMERIIDNLLLLSKSDSGELPLEKKPLSLSDLLQAVYLQTRGLAEERGQRVELDLDVDREIIIQGDELRLRQMLLNLLANAVKYTPRGGRIDIHLSVTGEEAVIAICDTGIGIAKEHLPRIFDRFYRTDQARNREEGGAGLGLAIVKWVVEAHEGRIEVFSRPGAGSRFVVHLPLKGPGRVQRRSYVDADD</sequence>
<evidence type="ECO:0000256" key="5">
    <source>
        <dbReference type="ARBA" id="ARBA00022475"/>
    </source>
</evidence>
<dbReference type="PANTHER" id="PTHR45436">
    <property type="entry name" value="SENSOR HISTIDINE KINASE YKOH"/>
    <property type="match status" value="1"/>
</dbReference>
<dbReference type="FunFam" id="3.30.565.10:FF:000006">
    <property type="entry name" value="Sensor histidine kinase WalK"/>
    <property type="match status" value="1"/>
</dbReference>